<evidence type="ECO:0000313" key="1">
    <source>
        <dbReference type="Proteomes" id="UP000035680"/>
    </source>
</evidence>
<keyword evidence="1" id="KW-1185">Reference proteome</keyword>
<proteinExistence type="predicted"/>
<dbReference type="Proteomes" id="UP000035680">
    <property type="component" value="Unassembled WGS sequence"/>
</dbReference>
<evidence type="ECO:0000313" key="2">
    <source>
        <dbReference type="WBParaSite" id="SVE_0142200.1"/>
    </source>
</evidence>
<name>A0A0K0EY15_STRVS</name>
<protein>
    <submittedName>
        <fullName evidence="2">Uncharacterized protein</fullName>
    </submittedName>
</protein>
<accession>A0A0K0EY15</accession>
<sequence>MWNLVNVNLNIQDKSMIERAIKGTAYLTYKPPTTSTFDIDPVLEYININPIGDHNSLKIVTHKFLFLLLIISPQRAAEIAKLNITSMSTTPTEFQYILPIKVKNSTRKHPHHKVTIRNTSIIPNFVLFGRVNTAYQIQKLENNQQTIHYSK</sequence>
<dbReference type="AlphaFoldDB" id="A0A0K0EY15"/>
<dbReference type="WBParaSite" id="SVE_0142200.1">
    <property type="protein sequence ID" value="SVE_0142200.1"/>
    <property type="gene ID" value="SVE_0142200"/>
</dbReference>
<organism evidence="1 2">
    <name type="scientific">Strongyloides venezuelensis</name>
    <name type="common">Threadworm</name>
    <dbReference type="NCBI Taxonomy" id="75913"/>
    <lineage>
        <taxon>Eukaryota</taxon>
        <taxon>Metazoa</taxon>
        <taxon>Ecdysozoa</taxon>
        <taxon>Nematoda</taxon>
        <taxon>Chromadorea</taxon>
        <taxon>Rhabditida</taxon>
        <taxon>Tylenchina</taxon>
        <taxon>Panagrolaimomorpha</taxon>
        <taxon>Strongyloidoidea</taxon>
        <taxon>Strongyloididae</taxon>
        <taxon>Strongyloides</taxon>
    </lineage>
</organism>
<reference evidence="1" key="1">
    <citation type="submission" date="2014-07" db="EMBL/GenBank/DDBJ databases">
        <authorList>
            <person name="Martin A.A"/>
            <person name="De Silva N."/>
        </authorList>
    </citation>
    <scope>NUCLEOTIDE SEQUENCE</scope>
</reference>
<reference evidence="2" key="2">
    <citation type="submission" date="2015-08" db="UniProtKB">
        <authorList>
            <consortium name="WormBaseParasite"/>
        </authorList>
    </citation>
    <scope>IDENTIFICATION</scope>
</reference>